<keyword evidence="6" id="KW-0805">Transcription regulation</keyword>
<dbReference type="PANTHER" id="PTHR14196:SF0">
    <property type="entry name" value="PROTEIN BOWEL"/>
    <property type="match status" value="1"/>
</dbReference>
<dbReference type="PROSITE" id="PS50157">
    <property type="entry name" value="ZINC_FINGER_C2H2_2"/>
    <property type="match status" value="2"/>
</dbReference>
<dbReference type="GO" id="GO:0000981">
    <property type="term" value="F:DNA-binding transcription factor activity, RNA polymerase II-specific"/>
    <property type="evidence" value="ECO:0007669"/>
    <property type="project" value="TreeGrafter"/>
</dbReference>
<evidence type="ECO:0000256" key="2">
    <source>
        <dbReference type="ARBA" id="ARBA00022723"/>
    </source>
</evidence>
<dbReference type="EMBL" id="CAIIXF020000002">
    <property type="protein sequence ID" value="CAH1778342.1"/>
    <property type="molecule type" value="Genomic_DNA"/>
</dbReference>
<name>A0A8J1TJI6_OWEFU</name>
<sequence length="104" mass="12497">MWMIHTGEKILQIRIISEGFYFRNMQYQTIQGYKATNKTSNSSTNYVCHICNKQNSHKYNYLYHMRTHTGEKPYKCDLCLKGFRQLTDLKRHKRTHTKFDSPTV</sequence>
<keyword evidence="7" id="KW-0804">Transcription</keyword>
<dbReference type="GO" id="GO:0000977">
    <property type="term" value="F:RNA polymerase II transcription regulatory region sequence-specific DNA binding"/>
    <property type="evidence" value="ECO:0007669"/>
    <property type="project" value="TreeGrafter"/>
</dbReference>
<dbReference type="SUPFAM" id="SSF57667">
    <property type="entry name" value="beta-beta-alpha zinc fingers"/>
    <property type="match status" value="1"/>
</dbReference>
<reference evidence="9" key="1">
    <citation type="submission" date="2022-03" db="EMBL/GenBank/DDBJ databases">
        <authorList>
            <person name="Martin C."/>
        </authorList>
    </citation>
    <scope>NUCLEOTIDE SEQUENCE</scope>
</reference>
<comment type="caution">
    <text evidence="9">The sequence shown here is derived from an EMBL/GenBank/DDBJ whole genome shotgun (WGS) entry which is preliminary data.</text>
</comment>
<dbReference type="Pfam" id="PF00096">
    <property type="entry name" value="zf-C2H2"/>
    <property type="match status" value="2"/>
</dbReference>
<evidence type="ECO:0000256" key="4">
    <source>
        <dbReference type="ARBA" id="ARBA00022771"/>
    </source>
</evidence>
<evidence type="ECO:0000256" key="6">
    <source>
        <dbReference type="ARBA" id="ARBA00023015"/>
    </source>
</evidence>
<evidence type="ECO:0000256" key="7">
    <source>
        <dbReference type="ARBA" id="ARBA00023163"/>
    </source>
</evidence>
<evidence type="ECO:0000256" key="3">
    <source>
        <dbReference type="ARBA" id="ARBA00022737"/>
    </source>
</evidence>
<keyword evidence="10" id="KW-1185">Reference proteome</keyword>
<comment type="subcellular location">
    <subcellularLocation>
        <location evidence="1">Nucleus</location>
    </subcellularLocation>
</comment>
<dbReference type="Proteomes" id="UP000749559">
    <property type="component" value="Unassembled WGS sequence"/>
</dbReference>
<dbReference type="GO" id="GO:0005634">
    <property type="term" value="C:nucleus"/>
    <property type="evidence" value="ECO:0007669"/>
    <property type="project" value="UniProtKB-SubCell"/>
</dbReference>
<dbReference type="GO" id="GO:0008270">
    <property type="term" value="F:zinc ion binding"/>
    <property type="evidence" value="ECO:0007669"/>
    <property type="project" value="UniProtKB-KW"/>
</dbReference>
<protein>
    <submittedName>
        <fullName evidence="9">Uncharacterized protein</fullName>
    </submittedName>
</protein>
<dbReference type="Gene3D" id="3.30.160.60">
    <property type="entry name" value="Classic Zinc Finger"/>
    <property type="match status" value="2"/>
</dbReference>
<keyword evidence="2" id="KW-0479">Metal-binding</keyword>
<keyword evidence="3" id="KW-0677">Repeat</keyword>
<dbReference type="InterPro" id="IPR013087">
    <property type="entry name" value="Znf_C2H2_type"/>
</dbReference>
<gene>
    <name evidence="9" type="ORF">OFUS_LOCUS5273</name>
</gene>
<dbReference type="OrthoDB" id="6249959at2759"/>
<keyword evidence="8" id="KW-0539">Nucleus</keyword>
<dbReference type="PANTHER" id="PTHR14196">
    <property type="entry name" value="ODD-SKIPPED - RELATED"/>
    <property type="match status" value="1"/>
</dbReference>
<keyword evidence="5" id="KW-0862">Zinc</keyword>
<organism evidence="9 10">
    <name type="scientific">Owenia fusiformis</name>
    <name type="common">Polychaete worm</name>
    <dbReference type="NCBI Taxonomy" id="6347"/>
    <lineage>
        <taxon>Eukaryota</taxon>
        <taxon>Metazoa</taxon>
        <taxon>Spiralia</taxon>
        <taxon>Lophotrochozoa</taxon>
        <taxon>Annelida</taxon>
        <taxon>Polychaeta</taxon>
        <taxon>Sedentaria</taxon>
        <taxon>Canalipalpata</taxon>
        <taxon>Sabellida</taxon>
        <taxon>Oweniida</taxon>
        <taxon>Oweniidae</taxon>
        <taxon>Owenia</taxon>
    </lineage>
</organism>
<dbReference type="SMART" id="SM00355">
    <property type="entry name" value="ZnF_C2H2"/>
    <property type="match status" value="2"/>
</dbReference>
<evidence type="ECO:0000256" key="5">
    <source>
        <dbReference type="ARBA" id="ARBA00022833"/>
    </source>
</evidence>
<evidence type="ECO:0000313" key="10">
    <source>
        <dbReference type="Proteomes" id="UP000749559"/>
    </source>
</evidence>
<evidence type="ECO:0000256" key="1">
    <source>
        <dbReference type="ARBA" id="ARBA00004123"/>
    </source>
</evidence>
<dbReference type="InterPro" id="IPR036236">
    <property type="entry name" value="Znf_C2H2_sf"/>
</dbReference>
<evidence type="ECO:0000313" key="9">
    <source>
        <dbReference type="EMBL" id="CAH1778342.1"/>
    </source>
</evidence>
<dbReference type="PROSITE" id="PS00028">
    <property type="entry name" value="ZINC_FINGER_C2H2_1"/>
    <property type="match status" value="1"/>
</dbReference>
<evidence type="ECO:0000256" key="8">
    <source>
        <dbReference type="ARBA" id="ARBA00023242"/>
    </source>
</evidence>
<proteinExistence type="predicted"/>
<keyword evidence="4" id="KW-0863">Zinc-finger</keyword>
<dbReference type="AlphaFoldDB" id="A0A8J1TJI6"/>
<dbReference type="InterPro" id="IPR050717">
    <property type="entry name" value="C2H2-ZF_Transcription_Reg"/>
</dbReference>
<dbReference type="FunFam" id="3.30.160.60:FF:002343">
    <property type="entry name" value="Zinc finger protein 33A"/>
    <property type="match status" value="1"/>
</dbReference>
<accession>A0A8J1TJI6</accession>